<comment type="caution">
    <text evidence="1">The sequence shown here is derived from an EMBL/GenBank/DDBJ whole genome shotgun (WGS) entry which is preliminary data.</text>
</comment>
<evidence type="ECO:0000313" key="1">
    <source>
        <dbReference type="EMBL" id="KAF0041079.1"/>
    </source>
</evidence>
<dbReference type="Proteomes" id="UP000438429">
    <property type="component" value="Unassembled WGS sequence"/>
</dbReference>
<dbReference type="AlphaFoldDB" id="A0A6A4T8A3"/>
<organism evidence="1 2">
    <name type="scientific">Scophthalmus maximus</name>
    <name type="common">Turbot</name>
    <name type="synonym">Psetta maxima</name>
    <dbReference type="NCBI Taxonomy" id="52904"/>
    <lineage>
        <taxon>Eukaryota</taxon>
        <taxon>Metazoa</taxon>
        <taxon>Chordata</taxon>
        <taxon>Craniata</taxon>
        <taxon>Vertebrata</taxon>
        <taxon>Euteleostomi</taxon>
        <taxon>Actinopterygii</taxon>
        <taxon>Neopterygii</taxon>
        <taxon>Teleostei</taxon>
        <taxon>Neoteleostei</taxon>
        <taxon>Acanthomorphata</taxon>
        <taxon>Carangaria</taxon>
        <taxon>Pleuronectiformes</taxon>
        <taxon>Pleuronectoidei</taxon>
        <taxon>Scophthalmidae</taxon>
        <taxon>Scophthalmus</taxon>
    </lineage>
</organism>
<reference evidence="1 2" key="1">
    <citation type="submission" date="2019-06" db="EMBL/GenBank/DDBJ databases">
        <title>Draft genomes of female and male turbot (Scophthalmus maximus).</title>
        <authorList>
            <person name="Xu H."/>
            <person name="Xu X.-W."/>
            <person name="Shao C."/>
            <person name="Chen S."/>
        </authorList>
    </citation>
    <scope>NUCLEOTIDE SEQUENCE [LARGE SCALE GENOMIC DNA]</scope>
    <source>
        <strain evidence="1">Ysfricsl-2016a</strain>
        <tissue evidence="1">Blood</tissue>
    </source>
</reference>
<sequence length="92" mass="10568">MQEPQPEITSRSQNDKAYYIGDKALERRFVINVLESQGKGLRYQLDSSMNPLDNRPDSLPAVILRGSTLHVVWTTEWNCFAVYTSSDRPYDS</sequence>
<dbReference type="EMBL" id="VEVO01000006">
    <property type="protein sequence ID" value="KAF0041079.1"/>
    <property type="molecule type" value="Genomic_DNA"/>
</dbReference>
<name>A0A6A4T8A3_SCOMX</name>
<protein>
    <submittedName>
        <fullName evidence="1">Uncharacterized protein</fullName>
    </submittedName>
</protein>
<gene>
    <name evidence="1" type="ORF">F2P81_006977</name>
</gene>
<accession>A0A6A4T8A3</accession>
<proteinExistence type="predicted"/>
<evidence type="ECO:0000313" key="2">
    <source>
        <dbReference type="Proteomes" id="UP000438429"/>
    </source>
</evidence>